<dbReference type="OrthoDB" id="5371818at2759"/>
<sequence length="149" mass="16768">MKPVIKGLDHIVITVSNIKRSCSWYETMLGMNTQTFISPSDPSKTRVALLFGDQKINLHEKDMRVNPMAQHPLPGSTDLCFYTDQPVSHILKHWQNSISTNQDLCNAGRPLVLENDQHIVQRTGAHGSLTSIYIYDPDGNLIEVANRQV</sequence>
<dbReference type="GO" id="GO:0051213">
    <property type="term" value="F:dioxygenase activity"/>
    <property type="evidence" value="ECO:0007669"/>
    <property type="project" value="UniProtKB-KW"/>
</dbReference>
<comment type="caution">
    <text evidence="10">The sequence shown here is derived from an EMBL/GenBank/DDBJ whole genome shotgun (WGS) entry which is preliminary data.</text>
</comment>
<evidence type="ECO:0000256" key="8">
    <source>
        <dbReference type="ARBA" id="ARBA00023004"/>
    </source>
</evidence>
<dbReference type="SUPFAM" id="SSF54593">
    <property type="entry name" value="Glyoxalase/Bleomycin resistance protein/Dihydroxybiphenyl dioxygenase"/>
    <property type="match status" value="1"/>
</dbReference>
<keyword evidence="11" id="KW-1185">Reference proteome</keyword>
<evidence type="ECO:0000256" key="3">
    <source>
        <dbReference type="ARBA" id="ARBA00010363"/>
    </source>
</evidence>
<protein>
    <submittedName>
        <fullName evidence="10">Glyoxalase domain-containing protein 5</fullName>
    </submittedName>
</protein>
<dbReference type="Proteomes" id="UP000193560">
    <property type="component" value="Unassembled WGS sequence"/>
</dbReference>
<evidence type="ECO:0000256" key="4">
    <source>
        <dbReference type="ARBA" id="ARBA00022723"/>
    </source>
</evidence>
<comment type="cofactor">
    <cofactor evidence="1">
        <name>Fe(2+)</name>
        <dbReference type="ChEBI" id="CHEBI:29033"/>
    </cofactor>
</comment>
<dbReference type="EMBL" id="MCGE01000003">
    <property type="protein sequence ID" value="ORZ23067.1"/>
    <property type="molecule type" value="Genomic_DNA"/>
</dbReference>
<dbReference type="PROSITE" id="PS00082">
    <property type="entry name" value="EXTRADIOL_DIOXYGENAS"/>
    <property type="match status" value="1"/>
</dbReference>
<organism evidence="10 11">
    <name type="scientific">Absidia repens</name>
    <dbReference type="NCBI Taxonomy" id="90262"/>
    <lineage>
        <taxon>Eukaryota</taxon>
        <taxon>Fungi</taxon>
        <taxon>Fungi incertae sedis</taxon>
        <taxon>Mucoromycota</taxon>
        <taxon>Mucoromycotina</taxon>
        <taxon>Mucoromycetes</taxon>
        <taxon>Mucorales</taxon>
        <taxon>Cunninghamellaceae</taxon>
        <taxon>Absidia</taxon>
    </lineage>
</organism>
<evidence type="ECO:0000259" key="9">
    <source>
        <dbReference type="PROSITE" id="PS51819"/>
    </source>
</evidence>
<reference evidence="10 11" key="1">
    <citation type="submission" date="2016-07" db="EMBL/GenBank/DDBJ databases">
        <title>Pervasive Adenine N6-methylation of Active Genes in Fungi.</title>
        <authorList>
            <consortium name="DOE Joint Genome Institute"/>
            <person name="Mondo S.J."/>
            <person name="Dannebaum R.O."/>
            <person name="Kuo R.C."/>
            <person name="Labutti K."/>
            <person name="Haridas S."/>
            <person name="Kuo A."/>
            <person name="Salamov A."/>
            <person name="Ahrendt S.R."/>
            <person name="Lipzen A."/>
            <person name="Sullivan W."/>
            <person name="Andreopoulos W.B."/>
            <person name="Clum A."/>
            <person name="Lindquist E."/>
            <person name="Daum C."/>
            <person name="Ramamoorthy G.K."/>
            <person name="Gryganskyi A."/>
            <person name="Culley D."/>
            <person name="Magnuson J.K."/>
            <person name="James T.Y."/>
            <person name="O'Malley M.A."/>
            <person name="Stajich J.E."/>
            <person name="Spatafora J.W."/>
            <person name="Visel A."/>
            <person name="Grigoriev I.V."/>
        </authorList>
    </citation>
    <scope>NUCLEOTIDE SEQUENCE [LARGE SCALE GENOMIC DNA]</scope>
    <source>
        <strain evidence="10 11">NRRL 1336</strain>
    </source>
</reference>
<dbReference type="InterPro" id="IPR029068">
    <property type="entry name" value="Glyas_Bleomycin-R_OHBP_Dase"/>
</dbReference>
<evidence type="ECO:0000256" key="6">
    <source>
        <dbReference type="ARBA" id="ARBA00022964"/>
    </source>
</evidence>
<evidence type="ECO:0000313" key="10">
    <source>
        <dbReference type="EMBL" id="ORZ23067.1"/>
    </source>
</evidence>
<keyword evidence="5" id="KW-0058">Aromatic hydrocarbons catabolism</keyword>
<dbReference type="Pfam" id="PF00903">
    <property type="entry name" value="Glyoxalase"/>
    <property type="match status" value="1"/>
</dbReference>
<proteinExistence type="inferred from homology"/>
<dbReference type="PANTHER" id="PTHR21366">
    <property type="entry name" value="GLYOXALASE FAMILY PROTEIN"/>
    <property type="match status" value="1"/>
</dbReference>
<keyword evidence="7" id="KW-0560">Oxidoreductase</keyword>
<name>A0A1X2IVK8_9FUNG</name>
<dbReference type="InterPro" id="IPR037523">
    <property type="entry name" value="VOC_core"/>
</dbReference>
<keyword evidence="4" id="KW-0479">Metal-binding</keyword>
<feature type="domain" description="VOC" evidence="9">
    <location>
        <begin position="7"/>
        <end position="147"/>
    </location>
</feature>
<dbReference type="PROSITE" id="PS51819">
    <property type="entry name" value="VOC"/>
    <property type="match status" value="1"/>
</dbReference>
<dbReference type="AlphaFoldDB" id="A0A1X2IVK8"/>
<dbReference type="InterPro" id="IPR000486">
    <property type="entry name" value="Xdiol_ring_cleave_dOase_1/2"/>
</dbReference>
<dbReference type="GO" id="GO:0008198">
    <property type="term" value="F:ferrous iron binding"/>
    <property type="evidence" value="ECO:0007669"/>
    <property type="project" value="InterPro"/>
</dbReference>
<accession>A0A1X2IVK8</accession>
<dbReference type="STRING" id="90262.A0A1X2IVK8"/>
<evidence type="ECO:0000256" key="2">
    <source>
        <dbReference type="ARBA" id="ARBA00008784"/>
    </source>
</evidence>
<evidence type="ECO:0000256" key="5">
    <source>
        <dbReference type="ARBA" id="ARBA00022797"/>
    </source>
</evidence>
<keyword evidence="6" id="KW-0223">Dioxygenase</keyword>
<gene>
    <name evidence="10" type="ORF">BCR42DRAFT_403906</name>
</gene>
<dbReference type="PANTHER" id="PTHR21366:SF14">
    <property type="entry name" value="GLYOXALASE DOMAIN-CONTAINING PROTEIN 5"/>
    <property type="match status" value="1"/>
</dbReference>
<evidence type="ECO:0000256" key="7">
    <source>
        <dbReference type="ARBA" id="ARBA00023002"/>
    </source>
</evidence>
<comment type="similarity">
    <text evidence="3">Belongs to the glyoxalase I family.</text>
</comment>
<keyword evidence="8" id="KW-0408">Iron</keyword>
<comment type="similarity">
    <text evidence="2">Belongs to the extradiol ring-cleavage dioxygenase family.</text>
</comment>
<evidence type="ECO:0000313" key="11">
    <source>
        <dbReference type="Proteomes" id="UP000193560"/>
    </source>
</evidence>
<dbReference type="InterPro" id="IPR004360">
    <property type="entry name" value="Glyas_Fos-R_dOase_dom"/>
</dbReference>
<dbReference type="InterPro" id="IPR050383">
    <property type="entry name" value="GlyoxalaseI/FosfomycinResist"/>
</dbReference>
<dbReference type="Gene3D" id="3.10.180.10">
    <property type="entry name" value="2,3-Dihydroxybiphenyl 1,2-Dioxygenase, domain 1"/>
    <property type="match status" value="1"/>
</dbReference>
<evidence type="ECO:0000256" key="1">
    <source>
        <dbReference type="ARBA" id="ARBA00001954"/>
    </source>
</evidence>